<dbReference type="EMBL" id="JADDUC020000013">
    <property type="protein sequence ID" value="KAI1235215.1"/>
    <property type="molecule type" value="Genomic_DNA"/>
</dbReference>
<dbReference type="Proteomes" id="UP000618051">
    <property type="component" value="Unassembled WGS sequence"/>
</dbReference>
<evidence type="ECO:0000256" key="2">
    <source>
        <dbReference type="ARBA" id="ARBA00022737"/>
    </source>
</evidence>
<dbReference type="InterPro" id="IPR032675">
    <property type="entry name" value="LRR_dom_sf"/>
</dbReference>
<keyword evidence="6" id="KW-1185">Reference proteome</keyword>
<evidence type="ECO:0000256" key="1">
    <source>
        <dbReference type="ARBA" id="ARBA00022614"/>
    </source>
</evidence>
<dbReference type="PANTHER" id="PTHR48051">
    <property type="match status" value="1"/>
</dbReference>
<dbReference type="SUPFAM" id="SSF52058">
    <property type="entry name" value="L domain-like"/>
    <property type="match status" value="1"/>
</dbReference>
<keyword evidence="2" id="KW-0677">Repeat</keyword>
<dbReference type="Gene3D" id="3.80.10.10">
    <property type="entry name" value="Ribonuclease Inhibitor"/>
    <property type="match status" value="1"/>
</dbReference>
<dbReference type="Pfam" id="PF23598">
    <property type="entry name" value="LRR_14"/>
    <property type="match status" value="1"/>
</dbReference>
<gene>
    <name evidence="5" type="ORF">IHE44_0002853</name>
    <name evidence="4" type="ORF">IHE44_005132</name>
</gene>
<name>A0A835P297_9PASS</name>
<dbReference type="SMART" id="SM00369">
    <property type="entry name" value="LRR_TYP"/>
    <property type="match status" value="6"/>
</dbReference>
<sequence length="524" mass="59515">MVMWCLVMASELCKTISEAKLERHKNLFLNYRNLHHFPLELLKDEGLQYLERLYMKRNSLTTLPENLAQKLPNLVELYLHSNNIVVVPEAIGSLVKLQSLDLSDNALEIVCPEIGRLRSLRHLRLANNQLKYLPAEVGDLRELQTLDISTNRLMTLPERLHMCLSLQYLTADRNHLWSVPRHLCQLPSLNELSMAGNRLAFLPLDLGRSRELQYVYVDNNSHLKGLPSYLYNKVIGCSGCGSPIQVSEVKLLSFSSGQLTVFLPAEVKSIGTETDHVLPLQELAMRTLYNTYYRFLKDLNFLTPISLPKSLLELLHCPLGHCHRCSQPMFTIVYPKLFPLRETPMAGLHQGRTTVSFVAYCCSTQSAASVKLHLMPCPLGTGIPCVCVPKQQKCPVRNTLRHLNRALSNLDELLELFRSVDPLHHLRQLHSSNRKKKTSVMANKFSLILLYPLPFYSCHQIQCLADLSKCVSGLCALEKAENPGVGLFPCWNHSRPNHPTGFTAEAAKFTFSFTLFLQYLRAEM</sequence>
<dbReference type="InterPro" id="IPR003591">
    <property type="entry name" value="Leu-rich_rpt_typical-subtyp"/>
</dbReference>
<reference evidence="5 6" key="2">
    <citation type="journal article" date="2021" name="J. Hered.">
        <title>Feather Gene Expression Elucidates the Developmental Basis of Plumage Iridescence in African Starlings.</title>
        <authorList>
            <person name="Rubenstein D.R."/>
            <person name="Corvelo A."/>
            <person name="MacManes M.D."/>
            <person name="Maia R."/>
            <person name="Narzisi G."/>
            <person name="Rousaki A."/>
            <person name="Vandenabeele P."/>
            <person name="Shawkey M.D."/>
            <person name="Solomon J."/>
        </authorList>
    </citation>
    <scope>NUCLEOTIDE SEQUENCE [LARGE SCALE GENOMIC DNA]</scope>
    <source>
        <strain evidence="5">SS15</strain>
    </source>
</reference>
<comment type="caution">
    <text evidence="4">The sequence shown here is derived from an EMBL/GenBank/DDBJ whole genome shotgun (WGS) entry which is preliminary data.</text>
</comment>
<dbReference type="PANTHER" id="PTHR48051:SF12">
    <property type="entry name" value="LEUCINE-RICH REPEAT-CONTAINING PROTEIN 28"/>
    <property type="match status" value="1"/>
</dbReference>
<protein>
    <recommendedName>
        <fullName evidence="3">Disease resistance R13L4/SHOC-2-like LRR domain-containing protein</fullName>
    </recommendedName>
</protein>
<accession>A0A835P297</accession>
<reference evidence="4" key="1">
    <citation type="submission" date="2020-10" db="EMBL/GenBank/DDBJ databases">
        <title>Feather gene expression reveals the developmental basis of iridescence in African starlings.</title>
        <authorList>
            <person name="Rubenstein D.R."/>
        </authorList>
    </citation>
    <scope>NUCLEOTIDE SEQUENCE</scope>
    <source>
        <strain evidence="4">SS15</strain>
        <tissue evidence="4">Liver</tissue>
    </source>
</reference>
<keyword evidence="1" id="KW-0433">Leucine-rich repeat</keyword>
<feature type="domain" description="Disease resistance R13L4/SHOC-2-like LRR" evidence="3">
    <location>
        <begin position="112"/>
        <end position="196"/>
    </location>
</feature>
<dbReference type="InterPro" id="IPR001611">
    <property type="entry name" value="Leu-rich_rpt"/>
</dbReference>
<dbReference type="InterPro" id="IPR055414">
    <property type="entry name" value="LRR_R13L4/SHOC2-like"/>
</dbReference>
<dbReference type="EMBL" id="JADDUC010000003">
    <property type="protein sequence ID" value="KAG0135591.1"/>
    <property type="molecule type" value="Genomic_DNA"/>
</dbReference>
<dbReference type="InterPro" id="IPR050216">
    <property type="entry name" value="LRR_domain-containing"/>
</dbReference>
<reference evidence="5" key="3">
    <citation type="submission" date="2022-01" db="EMBL/GenBank/DDBJ databases">
        <authorList>
            <person name="Rubenstein D.R."/>
        </authorList>
    </citation>
    <scope>NUCLEOTIDE SEQUENCE</scope>
    <source>
        <strain evidence="5">SS15</strain>
        <tissue evidence="5">Liver</tissue>
    </source>
</reference>
<dbReference type="Pfam" id="PF13855">
    <property type="entry name" value="LRR_8"/>
    <property type="match status" value="1"/>
</dbReference>
<evidence type="ECO:0000313" key="4">
    <source>
        <dbReference type="EMBL" id="KAG0135591.1"/>
    </source>
</evidence>
<evidence type="ECO:0000313" key="5">
    <source>
        <dbReference type="EMBL" id="KAI1235215.1"/>
    </source>
</evidence>
<dbReference type="GO" id="GO:0005737">
    <property type="term" value="C:cytoplasm"/>
    <property type="evidence" value="ECO:0007669"/>
    <property type="project" value="TreeGrafter"/>
</dbReference>
<proteinExistence type="predicted"/>
<dbReference type="OrthoDB" id="2021138at2759"/>
<dbReference type="SMART" id="SM00364">
    <property type="entry name" value="LRR_BAC"/>
    <property type="match status" value="6"/>
</dbReference>
<evidence type="ECO:0000259" key="3">
    <source>
        <dbReference type="Pfam" id="PF23598"/>
    </source>
</evidence>
<dbReference type="AlphaFoldDB" id="A0A835P297"/>
<evidence type="ECO:0000313" key="6">
    <source>
        <dbReference type="Proteomes" id="UP000618051"/>
    </source>
</evidence>
<organism evidence="4">
    <name type="scientific">Lamprotornis superbus</name>
    <dbReference type="NCBI Taxonomy" id="245042"/>
    <lineage>
        <taxon>Eukaryota</taxon>
        <taxon>Metazoa</taxon>
        <taxon>Chordata</taxon>
        <taxon>Craniata</taxon>
        <taxon>Vertebrata</taxon>
        <taxon>Euteleostomi</taxon>
        <taxon>Archelosauria</taxon>
        <taxon>Archosauria</taxon>
        <taxon>Dinosauria</taxon>
        <taxon>Saurischia</taxon>
        <taxon>Theropoda</taxon>
        <taxon>Coelurosauria</taxon>
        <taxon>Aves</taxon>
        <taxon>Neognathae</taxon>
        <taxon>Neoaves</taxon>
        <taxon>Telluraves</taxon>
        <taxon>Australaves</taxon>
        <taxon>Passeriformes</taxon>
        <taxon>Sturnidae</taxon>
        <taxon>Lamprotornis</taxon>
    </lineage>
</organism>